<dbReference type="InterPro" id="IPR013840">
    <property type="entry name" value="DNAligase_N"/>
</dbReference>
<dbReference type="Pfam" id="PF12826">
    <property type="entry name" value="HHH_2"/>
    <property type="match status" value="1"/>
</dbReference>
<evidence type="ECO:0000256" key="8">
    <source>
        <dbReference type="ARBA" id="ARBA00022833"/>
    </source>
</evidence>
<dbReference type="Pfam" id="PF14520">
    <property type="entry name" value="HHH_5"/>
    <property type="match status" value="1"/>
</dbReference>
<feature type="binding site" evidence="14">
    <location>
        <position position="411"/>
    </location>
    <ligand>
        <name>Zn(2+)</name>
        <dbReference type="ChEBI" id="CHEBI:29105"/>
    </ligand>
</feature>
<organism evidence="16 17">
    <name type="scientific">Aequoribacter fuscus</name>
    <dbReference type="NCBI Taxonomy" id="2518989"/>
    <lineage>
        <taxon>Bacteria</taxon>
        <taxon>Pseudomonadati</taxon>
        <taxon>Pseudomonadota</taxon>
        <taxon>Gammaproteobacteria</taxon>
        <taxon>Cellvibrionales</taxon>
        <taxon>Halieaceae</taxon>
        <taxon>Aequoribacter</taxon>
    </lineage>
</organism>
<dbReference type="SMART" id="SM00532">
    <property type="entry name" value="LIGANc"/>
    <property type="match status" value="1"/>
</dbReference>
<feature type="binding site" evidence="14">
    <location>
        <begin position="82"/>
        <end position="83"/>
    </location>
    <ligand>
        <name>NAD(+)</name>
        <dbReference type="ChEBI" id="CHEBI:57540"/>
    </ligand>
</feature>
<dbReference type="InterPro" id="IPR041663">
    <property type="entry name" value="DisA/LigA_HHH"/>
</dbReference>
<dbReference type="NCBIfam" id="TIGR00575">
    <property type="entry name" value="dnlj"/>
    <property type="match status" value="1"/>
</dbReference>
<comment type="caution">
    <text evidence="14">Lacks conserved residue(s) required for the propagation of feature annotation.</text>
</comment>
<keyword evidence="10 14" id="KW-0520">NAD</keyword>
<evidence type="ECO:0000256" key="14">
    <source>
        <dbReference type="HAMAP-Rule" id="MF_01588"/>
    </source>
</evidence>
<feature type="binding site" evidence="14">
    <location>
        <position position="317"/>
    </location>
    <ligand>
        <name>NAD(+)</name>
        <dbReference type="ChEBI" id="CHEBI:57540"/>
    </ligand>
</feature>
<keyword evidence="9 14" id="KW-0460">Magnesium</keyword>
<dbReference type="InterPro" id="IPR033136">
    <property type="entry name" value="DNA_ligase_CS"/>
</dbReference>
<dbReference type="SUPFAM" id="SSF47781">
    <property type="entry name" value="RuvA domain 2-like"/>
    <property type="match status" value="1"/>
</dbReference>
<keyword evidence="7 14" id="KW-0227">DNA damage</keyword>
<dbReference type="PANTHER" id="PTHR23389">
    <property type="entry name" value="CHROMOSOME TRANSMISSION FIDELITY FACTOR 18"/>
    <property type="match status" value="1"/>
</dbReference>
<evidence type="ECO:0000313" key="17">
    <source>
        <dbReference type="Proteomes" id="UP000005615"/>
    </source>
</evidence>
<proteinExistence type="inferred from homology"/>
<protein>
    <recommendedName>
        <fullName evidence="3 14">DNA ligase</fullName>
        <ecNumber evidence="2 14">6.5.1.2</ecNumber>
    </recommendedName>
    <alternativeName>
        <fullName evidence="14">Polydeoxyribonucleotide synthase [NAD(+)]</fullName>
    </alternativeName>
</protein>
<dbReference type="InterPro" id="IPR001357">
    <property type="entry name" value="BRCT_dom"/>
</dbReference>
<dbReference type="FunFam" id="2.40.50.140:FF:000012">
    <property type="entry name" value="DNA ligase"/>
    <property type="match status" value="1"/>
</dbReference>
<keyword evidence="14" id="KW-0464">Manganese</keyword>
<dbReference type="FunFam" id="1.10.150.20:FF:000007">
    <property type="entry name" value="DNA ligase"/>
    <property type="match status" value="1"/>
</dbReference>
<feature type="binding site" evidence="14">
    <location>
        <position position="435"/>
    </location>
    <ligand>
        <name>Zn(2+)</name>
        <dbReference type="ChEBI" id="CHEBI:29105"/>
    </ligand>
</feature>
<dbReference type="GO" id="GO:0006281">
    <property type="term" value="P:DNA repair"/>
    <property type="evidence" value="ECO:0007669"/>
    <property type="project" value="UniProtKB-KW"/>
</dbReference>
<dbReference type="InterPro" id="IPR018239">
    <property type="entry name" value="DNA_ligase_AS"/>
</dbReference>
<dbReference type="SMART" id="SM00292">
    <property type="entry name" value="BRCT"/>
    <property type="match status" value="1"/>
</dbReference>
<evidence type="ECO:0000256" key="11">
    <source>
        <dbReference type="ARBA" id="ARBA00023204"/>
    </source>
</evidence>
<dbReference type="CDD" id="cd17748">
    <property type="entry name" value="BRCT_DNA_ligase_like"/>
    <property type="match status" value="1"/>
</dbReference>
<dbReference type="GO" id="GO:0005829">
    <property type="term" value="C:cytosol"/>
    <property type="evidence" value="ECO:0007669"/>
    <property type="project" value="TreeGrafter"/>
</dbReference>
<dbReference type="PROSITE" id="PS01056">
    <property type="entry name" value="DNA_LIGASE_N2"/>
    <property type="match status" value="1"/>
</dbReference>
<evidence type="ECO:0000256" key="1">
    <source>
        <dbReference type="ARBA" id="ARBA00004067"/>
    </source>
</evidence>
<dbReference type="Gene3D" id="3.40.50.10190">
    <property type="entry name" value="BRCT domain"/>
    <property type="match status" value="1"/>
</dbReference>
<dbReference type="EC" id="6.5.1.2" evidence="2 14"/>
<dbReference type="SMART" id="SM00278">
    <property type="entry name" value="HhH1"/>
    <property type="match status" value="4"/>
</dbReference>
<dbReference type="Pfam" id="PF00533">
    <property type="entry name" value="BRCT"/>
    <property type="match status" value="1"/>
</dbReference>
<dbReference type="InterPro" id="IPR004150">
    <property type="entry name" value="NAD_DNA_ligase_OB"/>
</dbReference>
<evidence type="ECO:0000256" key="13">
    <source>
        <dbReference type="ARBA" id="ARBA00060881"/>
    </source>
</evidence>
<dbReference type="PROSITE" id="PS50172">
    <property type="entry name" value="BRCT"/>
    <property type="match status" value="1"/>
</dbReference>
<feature type="binding site" evidence="14">
    <location>
        <position position="414"/>
    </location>
    <ligand>
        <name>Zn(2+)</name>
        <dbReference type="ChEBI" id="CHEBI:29105"/>
    </ligand>
</feature>
<evidence type="ECO:0000313" key="16">
    <source>
        <dbReference type="EMBL" id="EGG28673.1"/>
    </source>
</evidence>
<comment type="function">
    <text evidence="1 14">DNA ligase that catalyzes the formation of phosphodiester linkages between 5'-phosphoryl and 3'-hydroxyl groups in double-stranded DNA using NAD as a coenzyme and as the energy source for the reaction. It is essential for DNA replication and repair of damaged DNA.</text>
</comment>
<dbReference type="Gene3D" id="1.10.150.20">
    <property type="entry name" value="5' to 3' exonuclease, C-terminal subdomain"/>
    <property type="match status" value="2"/>
</dbReference>
<evidence type="ECO:0000256" key="12">
    <source>
        <dbReference type="ARBA" id="ARBA00034005"/>
    </source>
</evidence>
<dbReference type="EMBL" id="AEIG01000087">
    <property type="protein sequence ID" value="EGG28673.1"/>
    <property type="molecule type" value="Genomic_DNA"/>
</dbReference>
<gene>
    <name evidence="14" type="primary">ligA</name>
    <name evidence="16" type="ORF">IMCC3088_2690</name>
</gene>
<dbReference type="SUPFAM" id="SSF56091">
    <property type="entry name" value="DNA ligase/mRNA capping enzyme, catalytic domain"/>
    <property type="match status" value="1"/>
</dbReference>
<dbReference type="STRING" id="2518989.IMCC3088_2690"/>
<dbReference type="InterPro" id="IPR003583">
    <property type="entry name" value="Hlx-hairpin-Hlx_DNA-bd_motif"/>
</dbReference>
<keyword evidence="6 14" id="KW-0479">Metal-binding</keyword>
<dbReference type="InterPro" id="IPR012340">
    <property type="entry name" value="NA-bd_OB-fold"/>
</dbReference>
<dbReference type="PIRSF" id="PIRSF001604">
    <property type="entry name" value="LigA"/>
    <property type="match status" value="1"/>
</dbReference>
<dbReference type="PROSITE" id="PS01055">
    <property type="entry name" value="DNA_LIGASE_N1"/>
    <property type="match status" value="1"/>
</dbReference>
<feature type="binding site" evidence="14">
    <location>
        <position position="139"/>
    </location>
    <ligand>
        <name>NAD(+)</name>
        <dbReference type="ChEBI" id="CHEBI:57540"/>
    </ligand>
</feature>
<keyword evidence="4 14" id="KW-0436">Ligase</keyword>
<evidence type="ECO:0000256" key="2">
    <source>
        <dbReference type="ARBA" id="ARBA00012722"/>
    </source>
</evidence>
<dbReference type="InterPro" id="IPR013839">
    <property type="entry name" value="DNAligase_adenylation"/>
</dbReference>
<comment type="catalytic activity">
    <reaction evidence="12 14 15">
        <text>NAD(+) + (deoxyribonucleotide)n-3'-hydroxyl + 5'-phospho-(deoxyribonucleotide)m = (deoxyribonucleotide)n+m + AMP + beta-nicotinamide D-nucleotide.</text>
        <dbReference type="EC" id="6.5.1.2"/>
    </reaction>
</comment>
<dbReference type="Gene3D" id="1.10.287.610">
    <property type="entry name" value="Helix hairpin bin"/>
    <property type="match status" value="1"/>
</dbReference>
<dbReference type="Pfam" id="PF03120">
    <property type="entry name" value="OB_DNA_ligase"/>
    <property type="match status" value="1"/>
</dbReference>
<reference evidence="16 17" key="1">
    <citation type="journal article" date="2011" name="J. Bacteriol.">
        <title>Genome sequence of strain IMCC3088, a proteorhodopsin-containing marine bacterium belonging to the OM60/NOR5 clade.</title>
        <authorList>
            <person name="Jang Y."/>
            <person name="Oh H.M."/>
            <person name="Kang I."/>
            <person name="Lee K."/>
            <person name="Yang S.J."/>
            <person name="Cho J.C."/>
        </authorList>
    </citation>
    <scope>NUCLEOTIDE SEQUENCE [LARGE SCALE GENOMIC DNA]</scope>
    <source>
        <strain evidence="16 17">IMCC3088</strain>
    </source>
</reference>
<dbReference type="Pfam" id="PF01653">
    <property type="entry name" value="DNA_ligase_aden"/>
    <property type="match status" value="1"/>
</dbReference>
<dbReference type="InterPro" id="IPR010994">
    <property type="entry name" value="RuvA_2-like"/>
</dbReference>
<evidence type="ECO:0000256" key="6">
    <source>
        <dbReference type="ARBA" id="ARBA00022723"/>
    </source>
</evidence>
<evidence type="ECO:0000256" key="9">
    <source>
        <dbReference type="ARBA" id="ARBA00022842"/>
    </source>
</evidence>
<dbReference type="InterPro" id="IPR036420">
    <property type="entry name" value="BRCT_dom_sf"/>
</dbReference>
<dbReference type="InterPro" id="IPR004149">
    <property type="entry name" value="Znf_DNAligase_C4"/>
</dbReference>
<dbReference type="Pfam" id="PF03119">
    <property type="entry name" value="DNA_ligase_ZBD"/>
    <property type="match status" value="1"/>
</dbReference>
<sequence>MPADPAKRIAELIALIERYSQEYYEHDAPSISDAEYDQLFRELQTLEVQNPQYARRDSPTQRVGGKPVEGFAPVMHVIPMLSLDNAFSNDELLDFDRRARERLGLLETATIDYVCEPKLDGIAVAIRYERGMLVQAATRGDGQTGEDITHNVKTVKNIPLQLHGAESIDALEVRGEIFMPKRGFTRLNQRAEAQGEKTFANPRNAAAGSLRQLDPAITAKRPLAFYCYGVGVTQGVDIPDSQYGLLRWYESLGLPVNDEVQAVSGIQACIDYYEQLSRRRSGLDYDIDGIVYKVNSLAEQADLGFVSRAPRWAIARKFPAEEALTHLLDVEFQVGRTGAITPVARLEPVSVGGVVVSNATLHNADEIDRLQVKIGDLVVVRRAGDVIPQVARALPEERRGELRKIVFPSHCPVCGSAIVREEGEAVQRCSGALTCSAQRKGAIIHFVSRKAMDIEGFGEKLVEQLVDIERLKDPSDIYGLTFNELAALPRMGAKSAQNLIDAIDRSKRTTFARFLYALGIREVGVTTAERLADYFGDIESLIAASVDDLLAVPDVGPIVANHIRSFLNSSTHLEVISTLVQAGLSWPEVAPIDVDNAPLVGQTWVVTGKLETFSREEATELLKSLGASVAGSVSNKTTVLLAGPGAGSKLAKAQALGVEVINEDEFLARKSAWI</sequence>
<keyword evidence="5 14" id="KW-0235">DNA replication</keyword>
<name>F3L4T9_9GAMM</name>
<comment type="caution">
    <text evidence="16">The sequence shown here is derived from an EMBL/GenBank/DDBJ whole genome shotgun (WGS) entry which is preliminary data.</text>
</comment>
<evidence type="ECO:0000256" key="7">
    <source>
        <dbReference type="ARBA" id="ARBA00022763"/>
    </source>
</evidence>
<feature type="active site" description="N6-AMP-lysine intermediate" evidence="14">
    <location>
        <position position="118"/>
    </location>
</feature>
<dbReference type="GO" id="GO:0003677">
    <property type="term" value="F:DNA binding"/>
    <property type="evidence" value="ECO:0007669"/>
    <property type="project" value="InterPro"/>
</dbReference>
<dbReference type="FunFam" id="1.10.150.20:FF:000006">
    <property type="entry name" value="DNA ligase"/>
    <property type="match status" value="1"/>
</dbReference>
<dbReference type="GO" id="GO:0006260">
    <property type="term" value="P:DNA replication"/>
    <property type="evidence" value="ECO:0007669"/>
    <property type="project" value="UniProtKB-KW"/>
</dbReference>
<keyword evidence="17" id="KW-1185">Reference proteome</keyword>
<dbReference type="PANTHER" id="PTHR23389:SF9">
    <property type="entry name" value="DNA LIGASE"/>
    <property type="match status" value="1"/>
</dbReference>
<dbReference type="Gene3D" id="3.30.470.30">
    <property type="entry name" value="DNA ligase/mRNA capping enzyme"/>
    <property type="match status" value="1"/>
</dbReference>
<evidence type="ECO:0000256" key="4">
    <source>
        <dbReference type="ARBA" id="ARBA00022598"/>
    </source>
</evidence>
<dbReference type="AlphaFoldDB" id="F3L4T9"/>
<dbReference type="Gene3D" id="2.40.50.140">
    <property type="entry name" value="Nucleic acid-binding proteins"/>
    <property type="match status" value="1"/>
</dbReference>
<keyword evidence="11 14" id="KW-0234">DNA repair</keyword>
<dbReference type="Gene3D" id="6.20.10.30">
    <property type="match status" value="1"/>
</dbReference>
<dbReference type="NCBIfam" id="NF005932">
    <property type="entry name" value="PRK07956.1"/>
    <property type="match status" value="1"/>
</dbReference>
<comment type="similarity">
    <text evidence="13 14">Belongs to the NAD-dependent DNA ligase family. LigA subfamily.</text>
</comment>
<dbReference type="SUPFAM" id="SSF52113">
    <property type="entry name" value="BRCT domain"/>
    <property type="match status" value="1"/>
</dbReference>
<keyword evidence="8 14" id="KW-0862">Zinc</keyword>
<evidence type="ECO:0000256" key="3">
    <source>
        <dbReference type="ARBA" id="ARBA00013308"/>
    </source>
</evidence>
<feature type="binding site" evidence="14">
    <location>
        <begin position="33"/>
        <end position="37"/>
    </location>
    <ligand>
        <name>NAD(+)</name>
        <dbReference type="ChEBI" id="CHEBI:57540"/>
    </ligand>
</feature>
<feature type="binding site" evidence="14">
    <location>
        <position position="293"/>
    </location>
    <ligand>
        <name>NAD(+)</name>
        <dbReference type="ChEBI" id="CHEBI:57540"/>
    </ligand>
</feature>
<dbReference type="CDD" id="cd00114">
    <property type="entry name" value="LIGANc"/>
    <property type="match status" value="1"/>
</dbReference>
<dbReference type="GO" id="GO:0003911">
    <property type="term" value="F:DNA ligase (NAD+) activity"/>
    <property type="evidence" value="ECO:0007669"/>
    <property type="project" value="UniProtKB-UniRule"/>
</dbReference>
<feature type="binding site" evidence="14">
    <location>
        <position position="176"/>
    </location>
    <ligand>
        <name>NAD(+)</name>
        <dbReference type="ChEBI" id="CHEBI:57540"/>
    </ligand>
</feature>
<evidence type="ECO:0000256" key="10">
    <source>
        <dbReference type="ARBA" id="ARBA00023027"/>
    </source>
</evidence>
<dbReference type="SUPFAM" id="SSF50249">
    <property type="entry name" value="Nucleic acid-binding proteins"/>
    <property type="match status" value="1"/>
</dbReference>
<dbReference type="eggNOG" id="COG0272">
    <property type="taxonomic scope" value="Bacteria"/>
</dbReference>
<dbReference type="Proteomes" id="UP000005615">
    <property type="component" value="Unassembled WGS sequence"/>
</dbReference>
<evidence type="ECO:0000256" key="15">
    <source>
        <dbReference type="RuleBase" id="RU000618"/>
    </source>
</evidence>
<dbReference type="RefSeq" id="WP_009576853.1">
    <property type="nucleotide sequence ID" value="NZ_AEIG01000087.1"/>
</dbReference>
<dbReference type="OrthoDB" id="9759736at2"/>
<dbReference type="InterPro" id="IPR001679">
    <property type="entry name" value="DNA_ligase"/>
</dbReference>
<accession>F3L4T9</accession>
<comment type="cofactor">
    <cofactor evidence="14">
        <name>Mg(2+)</name>
        <dbReference type="ChEBI" id="CHEBI:18420"/>
    </cofactor>
    <cofactor evidence="14">
        <name>Mn(2+)</name>
        <dbReference type="ChEBI" id="CHEBI:29035"/>
    </cofactor>
</comment>
<dbReference type="HAMAP" id="MF_01588">
    <property type="entry name" value="DNA_ligase_A"/>
    <property type="match status" value="1"/>
</dbReference>
<evidence type="ECO:0000256" key="5">
    <source>
        <dbReference type="ARBA" id="ARBA00022705"/>
    </source>
</evidence>
<dbReference type="GO" id="GO:0046872">
    <property type="term" value="F:metal ion binding"/>
    <property type="evidence" value="ECO:0007669"/>
    <property type="project" value="UniProtKB-KW"/>
</dbReference>
<feature type="binding site" evidence="14">
    <location>
        <position position="116"/>
    </location>
    <ligand>
        <name>NAD(+)</name>
        <dbReference type="ChEBI" id="CHEBI:57540"/>
    </ligand>
</feature>
<dbReference type="FunFam" id="3.30.470.30:FF:000001">
    <property type="entry name" value="DNA ligase"/>
    <property type="match status" value="1"/>
</dbReference>